<feature type="non-terminal residue" evidence="2">
    <location>
        <position position="98"/>
    </location>
</feature>
<sequence>MNSLNDLLSQKTGLTAKTVTNILKLLEEGSTIPFIARYRKEMTGGATDEQLREFESIYGYSKKLLDRKEEVARLIAERSELNNDLRTRLNNAQTLQEV</sequence>
<dbReference type="Proteomes" id="UP000228859">
    <property type="component" value="Unassembled WGS sequence"/>
</dbReference>
<dbReference type="AlphaFoldDB" id="A0A2D3WFF0"/>
<dbReference type="RefSeq" id="WP_303662836.1">
    <property type="nucleotide sequence ID" value="NZ_DLUI01000041.1"/>
</dbReference>
<evidence type="ECO:0000313" key="2">
    <source>
        <dbReference type="EMBL" id="DAB39138.1"/>
    </source>
</evidence>
<dbReference type="FunFam" id="1.10.10.650:FF:000001">
    <property type="entry name" value="S1 RNA-binding domain 1"/>
    <property type="match status" value="1"/>
</dbReference>
<organism evidence="2 3">
    <name type="scientific">Sulfuricurvum kujiense</name>
    <dbReference type="NCBI Taxonomy" id="148813"/>
    <lineage>
        <taxon>Bacteria</taxon>
        <taxon>Pseudomonadati</taxon>
        <taxon>Campylobacterota</taxon>
        <taxon>Epsilonproteobacteria</taxon>
        <taxon>Campylobacterales</taxon>
        <taxon>Sulfurimonadaceae</taxon>
        <taxon>Sulfuricurvum</taxon>
    </lineage>
</organism>
<dbReference type="EMBL" id="DLUI01000041">
    <property type="protein sequence ID" value="DAB39138.1"/>
    <property type="molecule type" value="Genomic_DNA"/>
</dbReference>
<gene>
    <name evidence="2" type="ORF">CFH83_02455</name>
</gene>
<dbReference type="Pfam" id="PF09371">
    <property type="entry name" value="Tex_N"/>
    <property type="match status" value="1"/>
</dbReference>
<reference evidence="2 3" key="1">
    <citation type="journal article" date="2017" name="Front. Microbiol.">
        <title>Comparative Genomic Analysis of the Class Epsilonproteobacteria and Proposed Reclassification to Epsilonbacteraeota (phyl. nov.).</title>
        <authorList>
            <person name="Waite D.W."/>
            <person name="Vanwonterghem I."/>
            <person name="Rinke C."/>
            <person name="Parks D.H."/>
            <person name="Zhang Y."/>
            <person name="Takai K."/>
            <person name="Sievert S.M."/>
            <person name="Simon J."/>
            <person name="Campbell B.J."/>
            <person name="Hanson T.E."/>
            <person name="Woyke T."/>
            <person name="Klotz M.G."/>
            <person name="Hugenholtz P."/>
        </authorList>
    </citation>
    <scope>NUCLEOTIDE SEQUENCE [LARGE SCALE GENOMIC DNA]</scope>
    <source>
        <strain evidence="2">UBA12443</strain>
    </source>
</reference>
<dbReference type="InterPro" id="IPR023319">
    <property type="entry name" value="Tex-like_HTH_dom_sf"/>
</dbReference>
<protein>
    <submittedName>
        <fullName evidence="2">RNA-binding protein</fullName>
    </submittedName>
</protein>
<dbReference type="SUPFAM" id="SSF158832">
    <property type="entry name" value="Tex N-terminal region-like"/>
    <property type="match status" value="1"/>
</dbReference>
<evidence type="ECO:0000259" key="1">
    <source>
        <dbReference type="Pfam" id="PF09371"/>
    </source>
</evidence>
<proteinExistence type="predicted"/>
<feature type="domain" description="Tex-like protein N-terminal" evidence="1">
    <location>
        <begin position="4"/>
        <end position="75"/>
    </location>
</feature>
<accession>A0A2D3WFF0</accession>
<comment type="caution">
    <text evidence="2">The sequence shown here is derived from an EMBL/GenBank/DDBJ whole genome shotgun (WGS) entry which is preliminary data.</text>
</comment>
<name>A0A2D3WFF0_9BACT</name>
<evidence type="ECO:0000313" key="3">
    <source>
        <dbReference type="Proteomes" id="UP000228859"/>
    </source>
</evidence>
<dbReference type="InterPro" id="IPR018974">
    <property type="entry name" value="Tex-like_N"/>
</dbReference>
<dbReference type="Gene3D" id="1.10.10.650">
    <property type="entry name" value="RuvA domain 2-like"/>
    <property type="match status" value="1"/>
</dbReference>